<dbReference type="Proteomes" id="UP000477980">
    <property type="component" value="Unassembled WGS sequence"/>
</dbReference>
<comment type="caution">
    <text evidence="2">The sequence shown here is derived from an EMBL/GenBank/DDBJ whole genome shotgun (WGS) entry which is preliminary data.</text>
</comment>
<evidence type="ECO:0000313" key="3">
    <source>
        <dbReference type="Proteomes" id="UP000477980"/>
    </source>
</evidence>
<feature type="signal peptide" evidence="1">
    <location>
        <begin position="1"/>
        <end position="24"/>
    </location>
</feature>
<dbReference type="RefSeq" id="WP_153090831.1">
    <property type="nucleotide sequence ID" value="NZ_VZAH01000041.1"/>
</dbReference>
<dbReference type="OrthoDB" id="1081777at2"/>
<sequence length="245" mass="27653">MRKMRLFVMLMAIAAVSFTFTSCDDDPWDDDYWDDPYGWYDDYNHGGWGWNQDYWYEGSQGSHDDDLVDEAMTLVGEWYGPVKYSYIQDDGMSRGYDEFYANMIFYQSGNQSDALSGSGVEIDEVHDNQGNVTDQQTLKFSWYIDNNGDIYLKYASGATFVLDAGASQYGFRLGAEEGKNYNTFRGYMIGTGKVKGDVIQFDFSEVSTTGYAKKLTRSASAVTSFGSGATMKPMAGTVKQLNKRR</sequence>
<proteinExistence type="predicted"/>
<evidence type="ECO:0000256" key="1">
    <source>
        <dbReference type="SAM" id="SignalP"/>
    </source>
</evidence>
<protein>
    <recommendedName>
        <fullName evidence="4">Lipoprotein</fullName>
    </recommendedName>
</protein>
<feature type="chain" id="PRO_5026046746" description="Lipoprotein" evidence="1">
    <location>
        <begin position="25"/>
        <end position="245"/>
    </location>
</feature>
<name>A0A6G1VKN8_9BACT</name>
<evidence type="ECO:0008006" key="4">
    <source>
        <dbReference type="Google" id="ProtNLM"/>
    </source>
</evidence>
<reference evidence="2 3" key="1">
    <citation type="submission" date="2019-09" db="EMBL/GenBank/DDBJ databases">
        <title>Distinct polysaccharide growth profiles of human intestinal Prevotella copri isolates.</title>
        <authorList>
            <person name="Fehlner-Peach H."/>
            <person name="Magnabosco C."/>
            <person name="Raghavan V."/>
            <person name="Scher J.U."/>
            <person name="Tett A."/>
            <person name="Cox L.M."/>
            <person name="Gottsegen C."/>
            <person name="Watters A."/>
            <person name="Wiltshire- Gordon J.D."/>
            <person name="Segata N."/>
            <person name="Bonneau R."/>
            <person name="Littman D.R."/>
        </authorList>
    </citation>
    <scope>NUCLEOTIDE SEQUENCE [LARGE SCALE GENOMIC DNA]</scope>
    <source>
        <strain evidence="3">iAA917</strain>
    </source>
</reference>
<dbReference type="PROSITE" id="PS51257">
    <property type="entry name" value="PROKAR_LIPOPROTEIN"/>
    <property type="match status" value="1"/>
</dbReference>
<organism evidence="2 3">
    <name type="scientific">Segatella copri</name>
    <dbReference type="NCBI Taxonomy" id="165179"/>
    <lineage>
        <taxon>Bacteria</taxon>
        <taxon>Pseudomonadati</taxon>
        <taxon>Bacteroidota</taxon>
        <taxon>Bacteroidia</taxon>
        <taxon>Bacteroidales</taxon>
        <taxon>Prevotellaceae</taxon>
        <taxon>Segatella</taxon>
    </lineage>
</organism>
<evidence type="ECO:0000313" key="2">
    <source>
        <dbReference type="EMBL" id="MQP13592.1"/>
    </source>
</evidence>
<keyword evidence="1" id="KW-0732">Signal</keyword>
<dbReference type="AlphaFoldDB" id="A0A6G1VKN8"/>
<accession>A0A6G1VKN8</accession>
<gene>
    <name evidence="2" type="ORF">F7D25_04015</name>
</gene>
<dbReference type="EMBL" id="VZAH01000041">
    <property type="protein sequence ID" value="MQP13592.1"/>
    <property type="molecule type" value="Genomic_DNA"/>
</dbReference>